<keyword evidence="5" id="KW-1185">Reference proteome</keyword>
<feature type="binding site" evidence="3">
    <location>
        <position position="207"/>
    </location>
    <ligand>
        <name>substrate</name>
    </ligand>
</feature>
<feature type="binding site" evidence="2">
    <location>
        <position position="149"/>
    </location>
    <ligand>
        <name>substrate</name>
    </ligand>
</feature>
<dbReference type="PANTHER" id="PTHR33376:SF5">
    <property type="entry name" value="EXTRACYTOPLASMIC SOLUTE RECEPTOR PROTEIN"/>
    <property type="match status" value="1"/>
</dbReference>
<dbReference type="InterPro" id="IPR026289">
    <property type="entry name" value="SBP_TakP-like"/>
</dbReference>
<evidence type="ECO:0000313" key="5">
    <source>
        <dbReference type="Proteomes" id="UP000322876"/>
    </source>
</evidence>
<evidence type="ECO:0000256" key="2">
    <source>
        <dbReference type="PIRSR" id="PIRSR039026-1"/>
    </source>
</evidence>
<evidence type="ECO:0000256" key="3">
    <source>
        <dbReference type="PIRSR" id="PIRSR039026-2"/>
    </source>
</evidence>
<feature type="binding site" evidence="2">
    <location>
        <position position="170"/>
    </location>
    <ligand>
        <name>substrate</name>
    </ligand>
</feature>
<accession>A0A5A8F971</accession>
<dbReference type="OrthoDB" id="9815946at2"/>
<dbReference type="RefSeq" id="WP_149265352.1">
    <property type="nucleotide sequence ID" value="NZ_VFJB01000001.1"/>
</dbReference>
<dbReference type="GO" id="GO:0055085">
    <property type="term" value="P:transmembrane transport"/>
    <property type="evidence" value="ECO:0007669"/>
    <property type="project" value="InterPro"/>
</dbReference>
<dbReference type="InterPro" id="IPR038404">
    <property type="entry name" value="TRAP_DctP_sf"/>
</dbReference>
<dbReference type="InterPro" id="IPR018389">
    <property type="entry name" value="DctP_fam"/>
</dbReference>
<comment type="caution">
    <text evidence="4">The sequence shown here is derived from an EMBL/GenBank/DDBJ whole genome shotgun (WGS) entry which is preliminary data.</text>
</comment>
<proteinExistence type="predicted"/>
<feature type="binding site" evidence="3">
    <location>
        <position position="233"/>
    </location>
    <ligand>
        <name>substrate</name>
    </ligand>
</feature>
<evidence type="ECO:0000256" key="1">
    <source>
        <dbReference type="ARBA" id="ARBA00022729"/>
    </source>
</evidence>
<dbReference type="NCBIfam" id="NF037995">
    <property type="entry name" value="TRAP_S1"/>
    <property type="match status" value="1"/>
</dbReference>
<reference evidence="4 5" key="1">
    <citation type="submission" date="2019-06" db="EMBL/GenBank/DDBJ databases">
        <title>Genomic insights into carbon and energy metabolism of Deferribacter autotrophicus revealed new metabolic traits in the phylum Deferribacteres.</title>
        <authorList>
            <person name="Slobodkin A.I."/>
            <person name="Slobodkina G.B."/>
            <person name="Allioux M."/>
            <person name="Alain K."/>
            <person name="Jebbar M."/>
            <person name="Shadrin V."/>
            <person name="Kublanov I.V."/>
            <person name="Toshchakov S.V."/>
            <person name="Bonch-Osmolovskaya E.A."/>
        </authorList>
    </citation>
    <scope>NUCLEOTIDE SEQUENCE [LARGE SCALE GENOMIC DNA]</scope>
    <source>
        <strain evidence="4 5">SL50</strain>
    </source>
</reference>
<organism evidence="4 5">
    <name type="scientific">Deferribacter autotrophicus</name>
    <dbReference type="NCBI Taxonomy" id="500465"/>
    <lineage>
        <taxon>Bacteria</taxon>
        <taxon>Pseudomonadati</taxon>
        <taxon>Deferribacterota</taxon>
        <taxon>Deferribacteres</taxon>
        <taxon>Deferribacterales</taxon>
        <taxon>Deferribacteraceae</taxon>
        <taxon>Deferribacter</taxon>
    </lineage>
</organism>
<feature type="binding site" evidence="3">
    <location>
        <position position="208"/>
    </location>
    <ligand>
        <name>Na(+)</name>
        <dbReference type="ChEBI" id="CHEBI:29101"/>
    </ligand>
</feature>
<dbReference type="EMBL" id="VFJB01000001">
    <property type="protein sequence ID" value="KAA0259532.1"/>
    <property type="molecule type" value="Genomic_DNA"/>
</dbReference>
<dbReference type="Proteomes" id="UP000322876">
    <property type="component" value="Unassembled WGS sequence"/>
</dbReference>
<name>A0A5A8F971_9BACT</name>
<dbReference type="PANTHER" id="PTHR33376">
    <property type="match status" value="1"/>
</dbReference>
<dbReference type="PIRSF" id="PIRSF039026">
    <property type="entry name" value="SiaP"/>
    <property type="match status" value="1"/>
</dbReference>
<dbReference type="Gene3D" id="3.40.190.170">
    <property type="entry name" value="Bacterial extracellular solute-binding protein, family 7"/>
    <property type="match status" value="1"/>
</dbReference>
<dbReference type="GO" id="GO:0046872">
    <property type="term" value="F:metal ion binding"/>
    <property type="evidence" value="ECO:0007669"/>
    <property type="project" value="UniProtKB-KW"/>
</dbReference>
<dbReference type="AlphaFoldDB" id="A0A5A8F971"/>
<keyword evidence="3" id="KW-0479">Metal-binding</keyword>
<protein>
    <submittedName>
        <fullName evidence="4">ABC transporter substrate-binding protein</fullName>
    </submittedName>
</protein>
<gene>
    <name evidence="4" type="ORF">FHQ18_01250</name>
</gene>
<keyword evidence="1" id="KW-0732">Signal</keyword>
<dbReference type="Gene3D" id="3.40.190.10">
    <property type="entry name" value="Periplasmic binding protein-like II"/>
    <property type="match status" value="1"/>
</dbReference>
<dbReference type="Pfam" id="PF03480">
    <property type="entry name" value="DctP"/>
    <property type="match status" value="1"/>
</dbReference>
<sequence length="359" mass="40997">MKRFLKTLLIALFVIFMFNQVYAKTYRWKLITTWPTGIPWHETVLHFAKTVEELSNGELKIKVFPAGSIVPAFQVFDAVRNGVAEMGHDWPGYWKGKDQAFVAFASVPFGMNNIEYSIWLMAGDGMKLAKELYGKYGLVPLLGGNSGQEMGFFTKKPITEVSQLKGMKVRTVGWAADILKNMGVSVTPLPGGEIYLAFERGVLDSAEFSTPFITYPMGFQEIAKNVMVPGWHQTAVQLMFEVNKRAYDKLPDHLKKVLEVASRETQLWDLARSEYNNAKAIEKYLKEGVKFNKLSDESLNELRKTTKAYLDNLRKQSPFLDKVLKSQEDFIAEYSKWKDLRSGVSAYPYQEYINGKHYE</sequence>
<evidence type="ECO:0000313" key="4">
    <source>
        <dbReference type="EMBL" id="KAA0259532.1"/>
    </source>
</evidence>
<dbReference type="GO" id="GO:0031317">
    <property type="term" value="C:tripartite ATP-independent periplasmic transporter complex"/>
    <property type="evidence" value="ECO:0007669"/>
    <property type="project" value="InterPro"/>
</dbReference>